<reference evidence="4" key="1">
    <citation type="journal article" date="2019" name="Int. J. Syst. Evol. Microbiol.">
        <title>The Global Catalogue of Microorganisms (GCM) 10K type strain sequencing project: providing services to taxonomists for standard genome sequencing and annotation.</title>
        <authorList>
            <consortium name="The Broad Institute Genomics Platform"/>
            <consortium name="The Broad Institute Genome Sequencing Center for Infectious Disease"/>
            <person name="Wu L."/>
            <person name="Ma J."/>
        </authorList>
    </citation>
    <scope>NUCLEOTIDE SEQUENCE [LARGE SCALE GENOMIC DNA]</scope>
    <source>
        <strain evidence="4">CGMCC 1.15809</strain>
    </source>
</reference>
<gene>
    <name evidence="3" type="ORF">ACFP3M_15890</name>
</gene>
<evidence type="ECO:0000313" key="3">
    <source>
        <dbReference type="EMBL" id="MFC5894298.1"/>
    </source>
</evidence>
<dbReference type="Proteomes" id="UP001596241">
    <property type="component" value="Unassembled WGS sequence"/>
</dbReference>
<accession>A0ABW1FLE2</accession>
<dbReference type="EC" id="3.4.21.-" evidence="3"/>
<evidence type="ECO:0000256" key="2">
    <source>
        <dbReference type="SAM" id="SignalP"/>
    </source>
</evidence>
<name>A0ABW1FLE2_9ACTN</name>
<feature type="region of interest" description="Disordered" evidence="1">
    <location>
        <begin position="34"/>
        <end position="77"/>
    </location>
</feature>
<dbReference type="GO" id="GO:0016787">
    <property type="term" value="F:hydrolase activity"/>
    <property type="evidence" value="ECO:0007669"/>
    <property type="project" value="UniProtKB-KW"/>
</dbReference>
<dbReference type="EMBL" id="JBHSPW010000006">
    <property type="protein sequence ID" value="MFC5894298.1"/>
    <property type="molecule type" value="Genomic_DNA"/>
</dbReference>
<keyword evidence="3" id="KW-0378">Hydrolase</keyword>
<dbReference type="Gene3D" id="2.40.10.10">
    <property type="entry name" value="Trypsin-like serine proteases"/>
    <property type="match status" value="2"/>
</dbReference>
<dbReference type="PROSITE" id="PS00134">
    <property type="entry name" value="TRYPSIN_HIS"/>
    <property type="match status" value="1"/>
</dbReference>
<sequence length="352" mass="36258">MRRHGRKHRGKAVAAALGAGLGLTVWLTTATASQAGTAPAPDDRPQGHAAPAVPGDGTPAAAPRPSATGDGHPPRISVTSAAASWTAAAAADFWTPAKMAAALPRGAAAGGPAVLTSSAAPAAASVPTARHIDGIPSVGVLFSVDKDARAHYCTASVVASPRRNLLLTAGHCKPGTRAAFVPKYRSGATTQPYGVWAITKSFQYPGQGTTGAASNLDFAFATVAPDRRGRSVESLTGGNTLTPTPGYTNDVTVIGYPSVRNDPKDRAVRCETRTKRLDGYRQLRMQCNGFHGGTSGSPWLTHFDERTRTGRVIGNIGGLNGGGPNGPHADRTSYSPYYGAEILALYLRAISG</sequence>
<evidence type="ECO:0000313" key="4">
    <source>
        <dbReference type="Proteomes" id="UP001596241"/>
    </source>
</evidence>
<dbReference type="SUPFAM" id="SSF50494">
    <property type="entry name" value="Trypsin-like serine proteases"/>
    <property type="match status" value="1"/>
</dbReference>
<dbReference type="RefSeq" id="WP_345083877.1">
    <property type="nucleotide sequence ID" value="NZ_BAAAWG010000007.1"/>
</dbReference>
<comment type="caution">
    <text evidence="3">The sequence shown here is derived from an EMBL/GenBank/DDBJ whole genome shotgun (WGS) entry which is preliminary data.</text>
</comment>
<keyword evidence="4" id="KW-1185">Reference proteome</keyword>
<organism evidence="3 4">
    <name type="scientific">Streptomyces ramulosus</name>
    <dbReference type="NCBI Taxonomy" id="47762"/>
    <lineage>
        <taxon>Bacteria</taxon>
        <taxon>Bacillati</taxon>
        <taxon>Actinomycetota</taxon>
        <taxon>Actinomycetes</taxon>
        <taxon>Kitasatosporales</taxon>
        <taxon>Streptomycetaceae</taxon>
        <taxon>Streptomyces</taxon>
    </lineage>
</organism>
<dbReference type="InterPro" id="IPR009003">
    <property type="entry name" value="Peptidase_S1_PA"/>
</dbReference>
<keyword evidence="2" id="KW-0732">Signal</keyword>
<feature type="signal peptide" evidence="2">
    <location>
        <begin position="1"/>
        <end position="35"/>
    </location>
</feature>
<proteinExistence type="predicted"/>
<dbReference type="InterPro" id="IPR018114">
    <property type="entry name" value="TRYPSIN_HIS"/>
</dbReference>
<dbReference type="InterPro" id="IPR043504">
    <property type="entry name" value="Peptidase_S1_PA_chymotrypsin"/>
</dbReference>
<protein>
    <submittedName>
        <fullName evidence="3">Trypsin-like serine peptidase</fullName>
        <ecNumber evidence="3">3.4.21.-</ecNumber>
    </submittedName>
</protein>
<feature type="chain" id="PRO_5045063398" evidence="2">
    <location>
        <begin position="36"/>
        <end position="352"/>
    </location>
</feature>
<evidence type="ECO:0000256" key="1">
    <source>
        <dbReference type="SAM" id="MobiDB-lite"/>
    </source>
</evidence>